<name>A0ABD2PRL3_9PLAT</name>
<keyword evidence="2" id="KW-1185">Reference proteome</keyword>
<proteinExistence type="predicted"/>
<organism evidence="1 2">
    <name type="scientific">Cichlidogyrus casuarinus</name>
    <dbReference type="NCBI Taxonomy" id="1844966"/>
    <lineage>
        <taxon>Eukaryota</taxon>
        <taxon>Metazoa</taxon>
        <taxon>Spiralia</taxon>
        <taxon>Lophotrochozoa</taxon>
        <taxon>Platyhelminthes</taxon>
        <taxon>Monogenea</taxon>
        <taxon>Monopisthocotylea</taxon>
        <taxon>Dactylogyridea</taxon>
        <taxon>Ancyrocephalidae</taxon>
        <taxon>Cichlidogyrus</taxon>
    </lineage>
</organism>
<evidence type="ECO:0000313" key="1">
    <source>
        <dbReference type="EMBL" id="KAL3310126.1"/>
    </source>
</evidence>
<accession>A0ABD2PRL3</accession>
<dbReference type="SUPFAM" id="SSF82153">
    <property type="entry name" value="FAS1 domain"/>
    <property type="match status" value="1"/>
</dbReference>
<sequence length="404" mass="47999">MEDVDKFWGYLKDCDLYMEDGMRYELSIPVNSAFQWFENYEPFKEQYERFMNDKEYRCRTIRYHIMPAGETPRIASGETNRTVHWRTNNRDESVAPLWQNIHYGSGVSPYNAPGDYYFHYGRVIDKTHYSYPNAWISRIDRVLVFPERNITDIVNSRDDSKINSKLFAKTEYPNYLKKESPRNLYLMVQDEGMLTRFDEDGNMKGPRPYVAVGSGNGSAEKEMEALFRERYLSKDEKKYFNRDYAYNFSLFHTVPNYYWTGDIGYYDYDRDYYLYNYYGSRIQLRRSRVDGQDVIRMGMEGTPIEQWSRLLQYNIPARDGMIWLLDKPLGCHTDSNCEPKLSLKVIIYKLSVVSCRSDLVSGKEVHKEYFNQNMDKLSIESPDDCRQLFVNSYPNFDKLDVVES</sequence>
<dbReference type="AlphaFoldDB" id="A0ABD2PRL3"/>
<dbReference type="Proteomes" id="UP001626550">
    <property type="component" value="Unassembled WGS sequence"/>
</dbReference>
<protein>
    <submittedName>
        <fullName evidence="1">Uncharacterized protein</fullName>
    </submittedName>
</protein>
<reference evidence="1 2" key="1">
    <citation type="submission" date="2024-11" db="EMBL/GenBank/DDBJ databases">
        <title>Adaptive evolution of stress response genes in parasites aligns with host niche diversity.</title>
        <authorList>
            <person name="Hahn C."/>
            <person name="Resl P."/>
        </authorList>
    </citation>
    <scope>NUCLEOTIDE SEQUENCE [LARGE SCALE GENOMIC DNA]</scope>
    <source>
        <strain evidence="1">EGGRZ-B1_66</strain>
        <tissue evidence="1">Body</tissue>
    </source>
</reference>
<evidence type="ECO:0000313" key="2">
    <source>
        <dbReference type="Proteomes" id="UP001626550"/>
    </source>
</evidence>
<dbReference type="InterPro" id="IPR036378">
    <property type="entry name" value="FAS1_dom_sf"/>
</dbReference>
<gene>
    <name evidence="1" type="ORF">Ciccas_011313</name>
</gene>
<comment type="caution">
    <text evidence="1">The sequence shown here is derived from an EMBL/GenBank/DDBJ whole genome shotgun (WGS) entry which is preliminary data.</text>
</comment>
<dbReference type="EMBL" id="JBJKFK010003219">
    <property type="protein sequence ID" value="KAL3310126.1"/>
    <property type="molecule type" value="Genomic_DNA"/>
</dbReference>